<accession>A0ABR2HWJ1</accession>
<name>A0ABR2HWJ1_9EUKA</name>
<organism evidence="5 6">
    <name type="scientific">Tritrichomonas musculus</name>
    <dbReference type="NCBI Taxonomy" id="1915356"/>
    <lineage>
        <taxon>Eukaryota</taxon>
        <taxon>Metamonada</taxon>
        <taxon>Parabasalia</taxon>
        <taxon>Tritrichomonadida</taxon>
        <taxon>Tritrichomonadidae</taxon>
        <taxon>Tritrichomonas</taxon>
    </lineage>
</organism>
<proteinExistence type="inferred from homology"/>
<comment type="caution">
    <text evidence="5">The sequence shown here is derived from an EMBL/GenBank/DDBJ whole genome shotgun (WGS) entry which is preliminary data.</text>
</comment>
<keyword evidence="3" id="KW-0539">Nucleus</keyword>
<evidence type="ECO:0000256" key="4">
    <source>
        <dbReference type="PIRNR" id="PIRNR011312"/>
    </source>
</evidence>
<dbReference type="Gene3D" id="3.70.10.10">
    <property type="match status" value="1"/>
</dbReference>
<evidence type="ECO:0000313" key="5">
    <source>
        <dbReference type="EMBL" id="KAK8854013.1"/>
    </source>
</evidence>
<keyword evidence="6" id="KW-1185">Reference proteome</keyword>
<evidence type="ECO:0000256" key="3">
    <source>
        <dbReference type="ARBA" id="ARBA00023242"/>
    </source>
</evidence>
<sequence length="276" mass="31192">MKLQAEITNDLLARIATILKSYSKDDIILHFSEEDISFCIPNDNLGIWVGCKTESCFNKYRIESKFSNLISMKIEASQLAQALAMDHSSSIRVILSQANKFIFLQFTHRSLDASKQLEHKVPVIILLPQNVQQYAEPEWNPATMIAKLPPIKNVSSWCSNASSISKYVTISIIKNTETGDSDVGFRVESDAHMVSVFTRFPNMSIPESASEETSVEESDLLECDVTVDLKKFNKILKVQNLQPKIALLYIYDKKFIRLHFVAGETSMTYILNGITQ</sequence>
<dbReference type="InterPro" id="IPR016580">
    <property type="entry name" value="HUS1"/>
</dbReference>
<dbReference type="PANTHER" id="PTHR12900">
    <property type="entry name" value="MITOTIC AND DNA DAMAGE CHECKPOINT PROTEIN HUS1"/>
    <property type="match status" value="1"/>
</dbReference>
<dbReference type="PANTHER" id="PTHR12900:SF0">
    <property type="entry name" value="CHECKPOINT PROTEIN"/>
    <property type="match status" value="1"/>
</dbReference>
<evidence type="ECO:0000256" key="1">
    <source>
        <dbReference type="ARBA" id="ARBA00004123"/>
    </source>
</evidence>
<evidence type="ECO:0000256" key="2">
    <source>
        <dbReference type="ARBA" id="ARBA00005563"/>
    </source>
</evidence>
<dbReference type="InterPro" id="IPR007150">
    <property type="entry name" value="HUS1/Mec3"/>
</dbReference>
<dbReference type="Proteomes" id="UP001470230">
    <property type="component" value="Unassembled WGS sequence"/>
</dbReference>
<gene>
    <name evidence="5" type="ORF">M9Y10_016562</name>
</gene>
<protein>
    <recommendedName>
        <fullName evidence="4">Checkpoint protein</fullName>
    </recommendedName>
</protein>
<reference evidence="5 6" key="1">
    <citation type="submission" date="2024-04" db="EMBL/GenBank/DDBJ databases">
        <title>Tritrichomonas musculus Genome.</title>
        <authorList>
            <person name="Alves-Ferreira E."/>
            <person name="Grigg M."/>
            <person name="Lorenzi H."/>
            <person name="Galac M."/>
        </authorList>
    </citation>
    <scope>NUCLEOTIDE SEQUENCE [LARGE SCALE GENOMIC DNA]</scope>
    <source>
        <strain evidence="5 6">EAF2021</strain>
    </source>
</reference>
<comment type="similarity">
    <text evidence="2 4">Belongs to the HUS1 family.</text>
</comment>
<evidence type="ECO:0000313" key="6">
    <source>
        <dbReference type="Proteomes" id="UP001470230"/>
    </source>
</evidence>
<dbReference type="Pfam" id="PF04005">
    <property type="entry name" value="Hus1"/>
    <property type="match status" value="1"/>
</dbReference>
<comment type="subcellular location">
    <subcellularLocation>
        <location evidence="1">Nucleus</location>
    </subcellularLocation>
</comment>
<dbReference type="EMBL" id="JAPFFF010000021">
    <property type="protein sequence ID" value="KAK8854013.1"/>
    <property type="molecule type" value="Genomic_DNA"/>
</dbReference>
<dbReference type="PIRSF" id="PIRSF011312">
    <property type="entry name" value="Cell_cycle_HUS1"/>
    <property type="match status" value="1"/>
</dbReference>